<evidence type="ECO:0000313" key="3">
    <source>
        <dbReference type="Proteomes" id="UP001145481"/>
    </source>
</evidence>
<dbReference type="InterPro" id="IPR007047">
    <property type="entry name" value="Flp_Fap"/>
</dbReference>
<protein>
    <submittedName>
        <fullName evidence="2">Flp family type IVb pilin</fullName>
    </submittedName>
</protein>
<keyword evidence="1" id="KW-1133">Transmembrane helix</keyword>
<dbReference type="AlphaFoldDB" id="A0A9X3USB4"/>
<proteinExistence type="predicted"/>
<sequence>MIYFFKFFKSQKGITSIEYGLMVTVIAVLIVSMLYNDNGLVLALQAKFDLLNSTVVNALK</sequence>
<organism evidence="2 3">
    <name type="scientific">Pasteurella multocida</name>
    <dbReference type="NCBI Taxonomy" id="747"/>
    <lineage>
        <taxon>Bacteria</taxon>
        <taxon>Pseudomonadati</taxon>
        <taxon>Pseudomonadota</taxon>
        <taxon>Gammaproteobacteria</taxon>
        <taxon>Pasteurellales</taxon>
        <taxon>Pasteurellaceae</taxon>
        <taxon>Pasteurella</taxon>
    </lineage>
</organism>
<comment type="caution">
    <text evidence="2">The sequence shown here is derived from an EMBL/GenBank/DDBJ whole genome shotgun (WGS) entry which is preliminary data.</text>
</comment>
<keyword evidence="1" id="KW-0812">Transmembrane</keyword>
<gene>
    <name evidence="2" type="ORF">NM948_09190</name>
</gene>
<accession>A0A9X3USB4</accession>
<dbReference type="Pfam" id="PF04964">
    <property type="entry name" value="Flp_Fap"/>
    <property type="match status" value="1"/>
</dbReference>
<reference evidence="2" key="1">
    <citation type="submission" date="2022-07" db="EMBL/GenBank/DDBJ databases">
        <title>Genome-based characterization of novel serogroup A variants of Pasteurella multocida.</title>
        <authorList>
            <person name="Prajapati A."/>
            <person name="Yogisharadhya R."/>
            <person name="Mohanty N."/>
            <person name="Chanda M."/>
            <person name="Mendem S.K."/>
            <person name="Siddaramappa S."/>
            <person name="Shivachandra S.B."/>
        </authorList>
    </citation>
    <scope>NUCLEOTIDE SEQUENCE</scope>
    <source>
        <strain evidence="2">NIVEDIPm19</strain>
    </source>
</reference>
<dbReference type="EMBL" id="JANJHC010000021">
    <property type="protein sequence ID" value="MDA5623710.1"/>
    <property type="molecule type" value="Genomic_DNA"/>
</dbReference>
<evidence type="ECO:0000256" key="1">
    <source>
        <dbReference type="SAM" id="Phobius"/>
    </source>
</evidence>
<dbReference type="RefSeq" id="WP_151248682.1">
    <property type="nucleotide sequence ID" value="NZ_JADMLI010000002.1"/>
</dbReference>
<feature type="transmembrane region" description="Helical" evidence="1">
    <location>
        <begin position="16"/>
        <end position="35"/>
    </location>
</feature>
<name>A0A9X3USB4_PASMD</name>
<evidence type="ECO:0000313" key="2">
    <source>
        <dbReference type="EMBL" id="MDA5623710.1"/>
    </source>
</evidence>
<dbReference type="Proteomes" id="UP001145481">
    <property type="component" value="Unassembled WGS sequence"/>
</dbReference>
<keyword evidence="1" id="KW-0472">Membrane</keyword>